<name>A0AAN9SV96_PSOTE</name>
<dbReference type="EMBL" id="JAYMYS010000002">
    <property type="protein sequence ID" value="KAK7405826.1"/>
    <property type="molecule type" value="Genomic_DNA"/>
</dbReference>
<evidence type="ECO:0000313" key="2">
    <source>
        <dbReference type="EMBL" id="KAK7405826.1"/>
    </source>
</evidence>
<keyword evidence="3" id="KW-1185">Reference proteome</keyword>
<keyword evidence="1" id="KW-0812">Transmembrane</keyword>
<sequence length="128" mass="15174">MCCRVYYVHCITTRQLATSFFIFYHRQVFMLWYELDRDCCGGAYGSFDFNRLYRNEFYKLMNLRLSAFCNIILVINVWPFVLSHFAMVMVFMFWYELDLGENGRYPVVDSVCCVGNCGFVGFNQLCAN</sequence>
<comment type="caution">
    <text evidence="2">The sequence shown here is derived from an EMBL/GenBank/DDBJ whole genome shotgun (WGS) entry which is preliminary data.</text>
</comment>
<dbReference type="AlphaFoldDB" id="A0AAN9SV96"/>
<evidence type="ECO:0000313" key="3">
    <source>
        <dbReference type="Proteomes" id="UP001386955"/>
    </source>
</evidence>
<evidence type="ECO:0000256" key="1">
    <source>
        <dbReference type="SAM" id="Phobius"/>
    </source>
</evidence>
<gene>
    <name evidence="2" type="ORF">VNO78_07436</name>
</gene>
<reference evidence="2 3" key="1">
    <citation type="submission" date="2024-01" db="EMBL/GenBank/DDBJ databases">
        <title>The genomes of 5 underutilized Papilionoideae crops provide insights into root nodulation and disease resistanc.</title>
        <authorList>
            <person name="Jiang F."/>
        </authorList>
    </citation>
    <scope>NUCLEOTIDE SEQUENCE [LARGE SCALE GENOMIC DNA]</scope>
    <source>
        <strain evidence="2">DUOXIRENSHENG_FW03</strain>
        <tissue evidence="2">Leaves</tissue>
    </source>
</reference>
<feature type="transmembrane region" description="Helical" evidence="1">
    <location>
        <begin position="67"/>
        <end position="95"/>
    </location>
</feature>
<accession>A0AAN9SV96</accession>
<protein>
    <submittedName>
        <fullName evidence="2">Uncharacterized protein</fullName>
    </submittedName>
</protein>
<proteinExistence type="predicted"/>
<organism evidence="2 3">
    <name type="scientific">Psophocarpus tetragonolobus</name>
    <name type="common">Winged bean</name>
    <name type="synonym">Dolichos tetragonolobus</name>
    <dbReference type="NCBI Taxonomy" id="3891"/>
    <lineage>
        <taxon>Eukaryota</taxon>
        <taxon>Viridiplantae</taxon>
        <taxon>Streptophyta</taxon>
        <taxon>Embryophyta</taxon>
        <taxon>Tracheophyta</taxon>
        <taxon>Spermatophyta</taxon>
        <taxon>Magnoliopsida</taxon>
        <taxon>eudicotyledons</taxon>
        <taxon>Gunneridae</taxon>
        <taxon>Pentapetalae</taxon>
        <taxon>rosids</taxon>
        <taxon>fabids</taxon>
        <taxon>Fabales</taxon>
        <taxon>Fabaceae</taxon>
        <taxon>Papilionoideae</taxon>
        <taxon>50 kb inversion clade</taxon>
        <taxon>NPAAA clade</taxon>
        <taxon>indigoferoid/millettioid clade</taxon>
        <taxon>Phaseoleae</taxon>
        <taxon>Psophocarpus</taxon>
    </lineage>
</organism>
<dbReference type="Proteomes" id="UP001386955">
    <property type="component" value="Unassembled WGS sequence"/>
</dbReference>
<keyword evidence="1" id="KW-1133">Transmembrane helix</keyword>
<keyword evidence="1" id="KW-0472">Membrane</keyword>